<dbReference type="RefSeq" id="WP_006972635.1">
    <property type="nucleotide sequence ID" value="NZ_ABCS01000033.1"/>
</dbReference>
<gene>
    <name evidence="2" type="ORF">PPSIR1_08816</name>
</gene>
<accession>A6G7E0</accession>
<dbReference type="EMBL" id="ABCS01000033">
    <property type="protein sequence ID" value="EDM78274.1"/>
    <property type="molecule type" value="Genomic_DNA"/>
</dbReference>
<name>A6G7E0_9BACT</name>
<dbReference type="Gene3D" id="1.10.510.10">
    <property type="entry name" value="Transferase(Phosphotransferase) domain 1"/>
    <property type="match status" value="1"/>
</dbReference>
<feature type="domain" description="Protein kinase" evidence="1">
    <location>
        <begin position="13"/>
        <end position="257"/>
    </location>
</feature>
<dbReference type="SMART" id="SM00220">
    <property type="entry name" value="S_TKc"/>
    <property type="match status" value="1"/>
</dbReference>
<sequence>MQGTLDNSIGDRFTEVVRLGDGAEGGTWRARDRRGRSVVLKRVVEGPRGDVTRAFEVLRRASSPHLPEALELLPDGKGGTWLVTAYVDGANLDAGPVPLARALAEALGVALALESIHGLGTHHGDVSANNVICMPTRDVVLTDLGQLGRLGCGTPGFLAPEVLRGGGGPAADRFAVGCLLCLRIYGEVPWLRPEAVLGVTDGSHVRERLRTLAAGATEPTPRPVTALLERLLDPEPHRRVAEAEQLVVRLRQLHRASRAGELVEAQSAWWVPRRWGYIGSRAPVDAAVEALRGGAVGLVAVAGPEGSGRGRIVEEIVAALQLQRARSERRDGELALLCEAEGMAAALGSPESEGDWIAAWMGSRRGAPARIWGLVESPPWPEKMRGRPELQAAVLRAGLGLGDAPQPLVVPASPALAQALRGEGVLVVERDPWTHAEVRACLTGVVEAVDAQRRAAELDAWSEAIHEATGGWPAKVIRAVEACARQGRTEHPERAVIEAALVSADSEARLEPERARGVLERRWGLDASEDVAQASEDEASEPLASLVAAARASLGDSVPVLARATLEQRRRQGLAISLALALDADDAAAVEDTADQGALGSDLLAWLEAGGALRVGPRLRLR</sequence>
<organism evidence="2 3">
    <name type="scientific">Plesiocystis pacifica SIR-1</name>
    <dbReference type="NCBI Taxonomy" id="391625"/>
    <lineage>
        <taxon>Bacteria</taxon>
        <taxon>Pseudomonadati</taxon>
        <taxon>Myxococcota</taxon>
        <taxon>Polyangia</taxon>
        <taxon>Nannocystales</taxon>
        <taxon>Nannocystaceae</taxon>
        <taxon>Plesiocystis</taxon>
    </lineage>
</organism>
<dbReference type="PANTHER" id="PTHR44329">
    <property type="entry name" value="SERINE/THREONINE-PROTEIN KINASE TNNI3K-RELATED"/>
    <property type="match status" value="1"/>
</dbReference>
<dbReference type="InterPro" id="IPR000719">
    <property type="entry name" value="Prot_kinase_dom"/>
</dbReference>
<dbReference type="GO" id="GO:0005524">
    <property type="term" value="F:ATP binding"/>
    <property type="evidence" value="ECO:0007669"/>
    <property type="project" value="InterPro"/>
</dbReference>
<dbReference type="AlphaFoldDB" id="A6G7E0"/>
<dbReference type="PANTHER" id="PTHR44329:SF214">
    <property type="entry name" value="PROTEIN KINASE DOMAIN-CONTAINING PROTEIN"/>
    <property type="match status" value="1"/>
</dbReference>
<evidence type="ECO:0000259" key="1">
    <source>
        <dbReference type="PROSITE" id="PS50011"/>
    </source>
</evidence>
<dbReference type="GO" id="GO:0004674">
    <property type="term" value="F:protein serine/threonine kinase activity"/>
    <property type="evidence" value="ECO:0007669"/>
    <property type="project" value="UniProtKB-KW"/>
</dbReference>
<dbReference type="PROSITE" id="PS50011">
    <property type="entry name" value="PROTEIN_KINASE_DOM"/>
    <property type="match status" value="1"/>
</dbReference>
<keyword evidence="2" id="KW-0723">Serine/threonine-protein kinase</keyword>
<keyword evidence="2" id="KW-0808">Transferase</keyword>
<dbReference type="STRING" id="391625.PPSIR1_08816"/>
<dbReference type="Pfam" id="PF00069">
    <property type="entry name" value="Pkinase"/>
    <property type="match status" value="1"/>
</dbReference>
<reference evidence="2 3" key="1">
    <citation type="submission" date="2007-06" db="EMBL/GenBank/DDBJ databases">
        <authorList>
            <person name="Shimkets L."/>
            <person name="Ferriera S."/>
            <person name="Johnson J."/>
            <person name="Kravitz S."/>
            <person name="Beeson K."/>
            <person name="Sutton G."/>
            <person name="Rogers Y.-H."/>
            <person name="Friedman R."/>
            <person name="Frazier M."/>
            <person name="Venter J.C."/>
        </authorList>
    </citation>
    <scope>NUCLEOTIDE SEQUENCE [LARGE SCALE GENOMIC DNA]</scope>
    <source>
        <strain evidence="2 3">SIR-1</strain>
    </source>
</reference>
<evidence type="ECO:0000313" key="2">
    <source>
        <dbReference type="EMBL" id="EDM78274.1"/>
    </source>
</evidence>
<dbReference type="InterPro" id="IPR051681">
    <property type="entry name" value="Ser/Thr_Kinases-Pseudokinases"/>
</dbReference>
<comment type="caution">
    <text evidence="2">The sequence shown here is derived from an EMBL/GenBank/DDBJ whole genome shotgun (WGS) entry which is preliminary data.</text>
</comment>
<dbReference type="InterPro" id="IPR011009">
    <property type="entry name" value="Kinase-like_dom_sf"/>
</dbReference>
<dbReference type="SUPFAM" id="SSF56112">
    <property type="entry name" value="Protein kinase-like (PK-like)"/>
    <property type="match status" value="1"/>
</dbReference>
<evidence type="ECO:0000313" key="3">
    <source>
        <dbReference type="Proteomes" id="UP000005801"/>
    </source>
</evidence>
<keyword evidence="2" id="KW-0418">Kinase</keyword>
<proteinExistence type="predicted"/>
<keyword evidence="3" id="KW-1185">Reference proteome</keyword>
<dbReference type="eggNOG" id="COG0515">
    <property type="taxonomic scope" value="Bacteria"/>
</dbReference>
<dbReference type="Proteomes" id="UP000005801">
    <property type="component" value="Unassembled WGS sequence"/>
</dbReference>
<feature type="non-terminal residue" evidence="2">
    <location>
        <position position="622"/>
    </location>
</feature>
<protein>
    <submittedName>
        <fullName evidence="2">Putative serine/threonine protein kinase</fullName>
    </submittedName>
</protein>